<protein>
    <submittedName>
        <fullName evidence="3">PilN domain-containing protein</fullName>
    </submittedName>
</protein>
<feature type="coiled-coil region" evidence="1">
    <location>
        <begin position="47"/>
        <end position="94"/>
    </location>
</feature>
<dbReference type="EMBL" id="JBELOE010000287">
    <property type="protein sequence ID" value="MER2494279.1"/>
    <property type="molecule type" value="Genomic_DNA"/>
</dbReference>
<reference evidence="3 4" key="1">
    <citation type="submission" date="2024-06" db="EMBL/GenBank/DDBJ databases">
        <authorList>
            <person name="Chen R.Y."/>
        </authorList>
    </citation>
    <scope>NUCLEOTIDE SEQUENCE [LARGE SCALE GENOMIC DNA]</scope>
    <source>
        <strain evidence="3 4">D2</strain>
    </source>
</reference>
<dbReference type="PANTHER" id="PTHR40278:SF2">
    <property type="entry name" value="TYPE IV PILUS INNER MEMBRANE COMPONENT PILN"/>
    <property type="match status" value="1"/>
</dbReference>
<feature type="transmembrane region" description="Helical" evidence="2">
    <location>
        <begin position="21"/>
        <end position="43"/>
    </location>
</feature>
<evidence type="ECO:0000256" key="1">
    <source>
        <dbReference type="SAM" id="Coils"/>
    </source>
</evidence>
<keyword evidence="1" id="KW-0175">Coiled coil</keyword>
<keyword evidence="2" id="KW-0812">Transmembrane</keyword>
<name>A0ABV1RMY9_9ALTE</name>
<dbReference type="RefSeq" id="WP_143870806.1">
    <property type="nucleotide sequence ID" value="NZ_CP041660.1"/>
</dbReference>
<dbReference type="InterPro" id="IPR007813">
    <property type="entry name" value="PilN"/>
</dbReference>
<evidence type="ECO:0000256" key="2">
    <source>
        <dbReference type="SAM" id="Phobius"/>
    </source>
</evidence>
<evidence type="ECO:0000313" key="4">
    <source>
        <dbReference type="Proteomes" id="UP001467690"/>
    </source>
</evidence>
<proteinExistence type="predicted"/>
<gene>
    <name evidence="3" type="ORF">ABS311_20595</name>
</gene>
<accession>A0ABV1RMY9</accession>
<evidence type="ECO:0000313" key="3">
    <source>
        <dbReference type="EMBL" id="MER2494279.1"/>
    </source>
</evidence>
<comment type="caution">
    <text evidence="3">The sequence shown here is derived from an EMBL/GenBank/DDBJ whole genome shotgun (WGS) entry which is preliminary data.</text>
</comment>
<keyword evidence="4" id="KW-1185">Reference proteome</keyword>
<dbReference type="Proteomes" id="UP001467690">
    <property type="component" value="Unassembled WGS sequence"/>
</dbReference>
<dbReference type="Pfam" id="PF05137">
    <property type="entry name" value="PilN"/>
    <property type="match status" value="1"/>
</dbReference>
<keyword evidence="2" id="KW-0472">Membrane</keyword>
<keyword evidence="2" id="KW-1133">Transmembrane helix</keyword>
<sequence length="193" mass="21901">MPHINLLPWREEAKQRKQKEYVVVLALSALFAIALMMTVNAYYNALIDNQETRNQYLRNEIAVLDSKIKEIKELKSMRANLEQRMELIADLQRNRNLGAQIMDELVKVVPPGIYLVNLQKSDSKVTLKGKSESNNRVSTMMRQVDASYLLEAPVLNAIVAANTEQTARVLSDFSMSVRIQAAGLRREEEQGAP</sequence>
<organism evidence="3 4">
    <name type="scientific">Catenovulum sediminis</name>
    <dbReference type="NCBI Taxonomy" id="1740262"/>
    <lineage>
        <taxon>Bacteria</taxon>
        <taxon>Pseudomonadati</taxon>
        <taxon>Pseudomonadota</taxon>
        <taxon>Gammaproteobacteria</taxon>
        <taxon>Alteromonadales</taxon>
        <taxon>Alteromonadaceae</taxon>
        <taxon>Catenovulum</taxon>
    </lineage>
</organism>
<dbReference type="InterPro" id="IPR052534">
    <property type="entry name" value="Extracell_DNA_Util/SecSys_Comp"/>
</dbReference>
<dbReference type="PANTHER" id="PTHR40278">
    <property type="entry name" value="DNA UTILIZATION PROTEIN HOFN"/>
    <property type="match status" value="1"/>
</dbReference>